<organism evidence="2 3">
    <name type="scientific">Pedobacter cryoconitis</name>
    <dbReference type="NCBI Taxonomy" id="188932"/>
    <lineage>
        <taxon>Bacteria</taxon>
        <taxon>Pseudomonadati</taxon>
        <taxon>Bacteroidota</taxon>
        <taxon>Sphingobacteriia</taxon>
        <taxon>Sphingobacteriales</taxon>
        <taxon>Sphingobacteriaceae</taxon>
        <taxon>Pedobacter</taxon>
    </lineage>
</organism>
<gene>
    <name evidence="2" type="ORF">HDF25_000725</name>
</gene>
<keyword evidence="1" id="KW-0732">Signal</keyword>
<dbReference type="RefSeq" id="WP_184622854.1">
    <property type="nucleotide sequence ID" value="NZ_JACHCC010000002.1"/>
</dbReference>
<evidence type="ECO:0000313" key="2">
    <source>
        <dbReference type="EMBL" id="MBB6498588.1"/>
    </source>
</evidence>
<accession>A0A7X0MIM4</accession>
<name>A0A7X0MIM4_9SPHI</name>
<dbReference type="Gene3D" id="2.40.160.60">
    <property type="entry name" value="Outer membrane protein transport protein (OMPP1/FadL/TodX)"/>
    <property type="match status" value="1"/>
</dbReference>
<dbReference type="AlphaFoldDB" id="A0A7X0MIM4"/>
<comment type="caution">
    <text evidence="2">The sequence shown here is derived from an EMBL/GenBank/DDBJ whole genome shotgun (WGS) entry which is preliminary data.</text>
</comment>
<protein>
    <recommendedName>
        <fullName evidence="4">Long-subunit fatty acid transport protein</fullName>
    </recommendedName>
</protein>
<feature type="chain" id="PRO_5030785818" description="Long-subunit fatty acid transport protein" evidence="1">
    <location>
        <begin position="19"/>
        <end position="475"/>
    </location>
</feature>
<dbReference type="EMBL" id="JACHCC010000002">
    <property type="protein sequence ID" value="MBB6498588.1"/>
    <property type="molecule type" value="Genomic_DNA"/>
</dbReference>
<dbReference type="Proteomes" id="UP000521017">
    <property type="component" value="Unassembled WGS sequence"/>
</dbReference>
<sequence length="475" mass="52697">MKKYLLFLLLLIPGLLKAQDAHYWGSNFSPAGFLTPGAAIVNTLDSGVVYLNPAVMAWSDKTATSISSSIYQYDYVKIKNGVGTGKNLVSNNTKIIPQLISKTFKLNKDHPLTIGFALIQNPMQDFQTSQRQDKKANVLSDSYSPGDEVYIGQFDAQNRTTETYAQLSVGKRLTHKLAAGITVEGMLRRAETSSNFSSRALFNTNNDPDVIFPPIARYDLSYRTDYTYAGLRVKLGLSYDSGPHHLGMLLSSPLAKLYTKGDVISDLNIANLISDNDVKNPYNLLGSTRQNNLKATYKMPLSLAAGYAYDYDLGQIYIAVEYFGSINQYSILKPDDISFIKTGSSPSTENTGLLNLTDGRRNVMNVGLGYSRVINDVFTLMSSVRTDFNYLDPKMDDQGHVSLWDNYHAQVGGNFKRRKFNLRAGLLLTYGRTGSYNQPINFDNISDQNQLMGVPGTVPAKHFTAGLLISYVHNF</sequence>
<evidence type="ECO:0000256" key="1">
    <source>
        <dbReference type="SAM" id="SignalP"/>
    </source>
</evidence>
<proteinExistence type="predicted"/>
<evidence type="ECO:0008006" key="4">
    <source>
        <dbReference type="Google" id="ProtNLM"/>
    </source>
</evidence>
<feature type="signal peptide" evidence="1">
    <location>
        <begin position="1"/>
        <end position="18"/>
    </location>
</feature>
<reference evidence="2 3" key="1">
    <citation type="submission" date="2020-08" db="EMBL/GenBank/DDBJ databases">
        <title>Genomic Encyclopedia of Type Strains, Phase IV (KMG-V): Genome sequencing to study the core and pangenomes of soil and plant-associated prokaryotes.</title>
        <authorList>
            <person name="Whitman W."/>
        </authorList>
    </citation>
    <scope>NUCLEOTIDE SEQUENCE [LARGE SCALE GENOMIC DNA]</scope>
    <source>
        <strain evidence="2 3">M2T3</strain>
    </source>
</reference>
<evidence type="ECO:0000313" key="3">
    <source>
        <dbReference type="Proteomes" id="UP000521017"/>
    </source>
</evidence>